<dbReference type="InterPro" id="IPR011060">
    <property type="entry name" value="RibuloseP-bd_barrel"/>
</dbReference>
<dbReference type="PANTHER" id="PTHR42894:SF1">
    <property type="entry name" value="N-(5'-PHOSPHORIBOSYL)ANTHRANILATE ISOMERASE"/>
    <property type="match status" value="1"/>
</dbReference>
<proteinExistence type="inferred from homology"/>
<dbReference type="UniPathway" id="UPA00035">
    <property type="reaction ID" value="UER00042"/>
</dbReference>
<keyword evidence="5" id="KW-0822">Tryptophan biosynthesis</keyword>
<evidence type="ECO:0000256" key="4">
    <source>
        <dbReference type="ARBA" id="ARBA00022605"/>
    </source>
</evidence>
<dbReference type="InterPro" id="IPR044643">
    <property type="entry name" value="TrpF_fam"/>
</dbReference>
<evidence type="ECO:0000313" key="9">
    <source>
        <dbReference type="EMBL" id="SUZ68091.1"/>
    </source>
</evidence>
<dbReference type="Gene3D" id="3.20.20.70">
    <property type="entry name" value="Aldolase class I"/>
    <property type="match status" value="1"/>
</dbReference>
<dbReference type="EMBL" id="UINC01001029">
    <property type="protein sequence ID" value="SUZ68091.1"/>
    <property type="molecule type" value="Genomic_DNA"/>
</dbReference>
<keyword evidence="4" id="KW-0028">Amino-acid biosynthesis</keyword>
<dbReference type="InterPro" id="IPR001240">
    <property type="entry name" value="PRAI_dom"/>
</dbReference>
<feature type="domain" description="N-(5'phosphoribosyl) anthranilate isomerase (PRAI)" evidence="8">
    <location>
        <begin position="12"/>
        <end position="207"/>
    </location>
</feature>
<dbReference type="AlphaFoldDB" id="A0A381PM52"/>
<gene>
    <name evidence="9" type="ORF">METZ01_LOCUS20945</name>
</gene>
<dbReference type="CDD" id="cd00405">
    <property type="entry name" value="PRAI"/>
    <property type="match status" value="1"/>
</dbReference>
<dbReference type="GO" id="GO:0000162">
    <property type="term" value="P:L-tryptophan biosynthetic process"/>
    <property type="evidence" value="ECO:0007669"/>
    <property type="project" value="UniProtKB-UniPathway"/>
</dbReference>
<evidence type="ECO:0000256" key="5">
    <source>
        <dbReference type="ARBA" id="ARBA00022822"/>
    </source>
</evidence>
<evidence type="ECO:0000256" key="2">
    <source>
        <dbReference type="ARBA" id="ARBA00007571"/>
    </source>
</evidence>
<evidence type="ECO:0000256" key="7">
    <source>
        <dbReference type="ARBA" id="ARBA00023235"/>
    </source>
</evidence>
<organism evidence="9">
    <name type="scientific">marine metagenome</name>
    <dbReference type="NCBI Taxonomy" id="408172"/>
    <lineage>
        <taxon>unclassified sequences</taxon>
        <taxon>metagenomes</taxon>
        <taxon>ecological metagenomes</taxon>
    </lineage>
</organism>
<dbReference type="Pfam" id="PF00697">
    <property type="entry name" value="PRAI"/>
    <property type="match status" value="1"/>
</dbReference>
<evidence type="ECO:0000256" key="6">
    <source>
        <dbReference type="ARBA" id="ARBA00023141"/>
    </source>
</evidence>
<protein>
    <recommendedName>
        <fullName evidence="3">phosphoribosylanthranilate isomerase</fullName>
        <ecNumber evidence="3">5.3.1.24</ecNumber>
    </recommendedName>
</protein>
<dbReference type="GO" id="GO:0004640">
    <property type="term" value="F:phosphoribosylanthranilate isomerase activity"/>
    <property type="evidence" value="ECO:0007669"/>
    <property type="project" value="UniProtKB-EC"/>
</dbReference>
<comment type="pathway">
    <text evidence="1">Amino-acid biosynthesis; L-tryptophan biosynthesis; L-tryptophan from chorismate: step 3/5.</text>
</comment>
<evidence type="ECO:0000256" key="1">
    <source>
        <dbReference type="ARBA" id="ARBA00004664"/>
    </source>
</evidence>
<comment type="similarity">
    <text evidence="2">Belongs to the TrpF family.</text>
</comment>
<accession>A0A381PM52</accession>
<name>A0A381PM52_9ZZZZ</name>
<dbReference type="HAMAP" id="MF_00135">
    <property type="entry name" value="PRAI"/>
    <property type="match status" value="1"/>
</dbReference>
<dbReference type="SUPFAM" id="SSF51366">
    <property type="entry name" value="Ribulose-phoshate binding barrel"/>
    <property type="match status" value="1"/>
</dbReference>
<dbReference type="FunFam" id="3.20.20.70:FF:000075">
    <property type="entry name" value="Tryptophan biosynthesis protein TRP1"/>
    <property type="match status" value="1"/>
</dbReference>
<dbReference type="InterPro" id="IPR013785">
    <property type="entry name" value="Aldolase_TIM"/>
</dbReference>
<evidence type="ECO:0000256" key="3">
    <source>
        <dbReference type="ARBA" id="ARBA00012572"/>
    </source>
</evidence>
<evidence type="ECO:0000259" key="8">
    <source>
        <dbReference type="Pfam" id="PF00697"/>
    </source>
</evidence>
<keyword evidence="7" id="KW-0413">Isomerase</keyword>
<dbReference type="PANTHER" id="PTHR42894">
    <property type="entry name" value="N-(5'-PHOSPHORIBOSYL)ANTHRANILATE ISOMERASE"/>
    <property type="match status" value="1"/>
</dbReference>
<sequence length="214" mass="23175">MKMNNSTLSPIIKICGLTSLEQALSCVELGADWLGLNCWSGSSRYITAEKALEIVDGLPESVSTVGVFVNESTDTLESIMRETGIDLAQLHGDETPESCKKITVPWFKAFRVSPDFQPQRIQDYGGETFLLDAYSKTHYGGSGQKIDWELASTVSAMGKLILAGGLAPENVADAVNKVRPWGVDVCSGVESEPGIKDLLKVKEFINNIRNSGDS</sequence>
<dbReference type="EC" id="5.3.1.24" evidence="3"/>
<reference evidence="9" key="1">
    <citation type="submission" date="2018-05" db="EMBL/GenBank/DDBJ databases">
        <authorList>
            <person name="Lanie J.A."/>
            <person name="Ng W.-L."/>
            <person name="Kazmierczak K.M."/>
            <person name="Andrzejewski T.M."/>
            <person name="Davidsen T.M."/>
            <person name="Wayne K.J."/>
            <person name="Tettelin H."/>
            <person name="Glass J.I."/>
            <person name="Rusch D."/>
            <person name="Podicherti R."/>
            <person name="Tsui H.-C.T."/>
            <person name="Winkler M.E."/>
        </authorList>
    </citation>
    <scope>NUCLEOTIDE SEQUENCE</scope>
</reference>
<dbReference type="NCBIfam" id="NF002298">
    <property type="entry name" value="PRK01222.1-4"/>
    <property type="match status" value="1"/>
</dbReference>
<keyword evidence="6" id="KW-0057">Aromatic amino acid biosynthesis</keyword>